<dbReference type="Pfam" id="PF00067">
    <property type="entry name" value="p450"/>
    <property type="match status" value="1"/>
</dbReference>
<evidence type="ECO:0000256" key="2">
    <source>
        <dbReference type="ARBA" id="ARBA00004174"/>
    </source>
</evidence>
<dbReference type="GO" id="GO:0005506">
    <property type="term" value="F:iron ion binding"/>
    <property type="evidence" value="ECO:0007669"/>
    <property type="project" value="InterPro"/>
</dbReference>
<evidence type="ECO:0000256" key="12">
    <source>
        <dbReference type="ARBA" id="ARBA00023136"/>
    </source>
</evidence>
<reference evidence="17" key="1">
    <citation type="journal article" date="2015" name="Sci. Rep.">
        <title>Tissue- and time-dependent transcription in Ixodes ricinus salivary glands and midguts when blood feeding on the vertebrate host.</title>
        <authorList>
            <person name="Kotsyfakis M."/>
            <person name="Schwarz A."/>
            <person name="Erhart J."/>
            <person name="Ribeiro J.M."/>
        </authorList>
    </citation>
    <scope>NUCLEOTIDE SEQUENCE</scope>
    <source>
        <tissue evidence="17">Salivary gland and midgut</tissue>
    </source>
</reference>
<dbReference type="PRINTS" id="PR00463">
    <property type="entry name" value="EP450I"/>
</dbReference>
<evidence type="ECO:0000256" key="1">
    <source>
        <dbReference type="ARBA" id="ARBA00001971"/>
    </source>
</evidence>
<keyword evidence="8" id="KW-0492">Microsome</keyword>
<dbReference type="InterPro" id="IPR050705">
    <property type="entry name" value="Cytochrome_P450_3A"/>
</dbReference>
<comment type="cofactor">
    <cofactor evidence="1 14">
        <name>heme</name>
        <dbReference type="ChEBI" id="CHEBI:30413"/>
    </cofactor>
</comment>
<evidence type="ECO:0000256" key="15">
    <source>
        <dbReference type="RuleBase" id="RU000461"/>
    </source>
</evidence>
<evidence type="ECO:0000256" key="3">
    <source>
        <dbReference type="ARBA" id="ARBA00004406"/>
    </source>
</evidence>
<sequence length="502" mass="57150">MESSLLTTLIWATLVVVATAVLLWVLNRRHQHSLFRRYGIPGPKPDLFSGNWMQLKKNRLEVMESWIKTYGKVFGYYVGEVPYMVITDLNIIKQCLVEEANIAFDRPDLIVNVEPFTSCLIGLVGEEWKRIRATLNPIFTSAKMKMVTQIIQNCADEMVEVLADLVQKGEIVDMATVTRGFSMDVITKSALAWQVDCQKNPTDPLLMGVQKVFEDVDNAVIVNAIRFPILRKILEWLYPYASYYKIINKITENVFNVVKLRRSGQSPRTTDMLQLMLDAQTSGEESSVGSGSNATVFEDRHLLSNCFLFLIAGFDTTASSLAFIMHVLAKYPEEQERVFNEITKAFPEGAELTYDGVQHLKRLDMVVCETLRLYPPVVLFVSRHCTQDTTVSGQFFPAGVNVLVPTWHVHHNPDFWPEPLKFDPERFSEGEKVQSAYFPFGLGPRVCIGKRFALLEVKLATCKIIRKYRVSKCEKTQDPLKFVVPSVVLNPENGIHVRLQKR</sequence>
<evidence type="ECO:0000256" key="6">
    <source>
        <dbReference type="ARBA" id="ARBA00022723"/>
    </source>
</evidence>
<dbReference type="PANTHER" id="PTHR24302">
    <property type="entry name" value="CYTOCHROME P450 FAMILY 3"/>
    <property type="match status" value="1"/>
</dbReference>
<feature type="transmembrane region" description="Helical" evidence="16">
    <location>
        <begin position="307"/>
        <end position="329"/>
    </location>
</feature>
<evidence type="ECO:0000256" key="5">
    <source>
        <dbReference type="ARBA" id="ARBA00022617"/>
    </source>
</evidence>
<dbReference type="PRINTS" id="PR00385">
    <property type="entry name" value="P450"/>
</dbReference>
<evidence type="ECO:0000256" key="9">
    <source>
        <dbReference type="ARBA" id="ARBA00023002"/>
    </source>
</evidence>
<comment type="similarity">
    <text evidence="4 15">Belongs to the cytochrome P450 family.</text>
</comment>
<dbReference type="PANTHER" id="PTHR24302:SF15">
    <property type="entry name" value="FATTY-ACID PEROXYGENASE"/>
    <property type="match status" value="1"/>
</dbReference>
<dbReference type="InterPro" id="IPR001128">
    <property type="entry name" value="Cyt_P450"/>
</dbReference>
<name>V5GZ84_IXORI</name>
<keyword evidence="11 15" id="KW-0503">Monooxygenase</keyword>
<keyword evidence="16" id="KW-0812">Transmembrane</keyword>
<dbReference type="GO" id="GO:0020037">
    <property type="term" value="F:heme binding"/>
    <property type="evidence" value="ECO:0007669"/>
    <property type="project" value="InterPro"/>
</dbReference>
<organism evidence="17">
    <name type="scientific">Ixodes ricinus</name>
    <name type="common">Common tick</name>
    <name type="synonym">Acarus ricinus</name>
    <dbReference type="NCBI Taxonomy" id="34613"/>
    <lineage>
        <taxon>Eukaryota</taxon>
        <taxon>Metazoa</taxon>
        <taxon>Ecdysozoa</taxon>
        <taxon>Arthropoda</taxon>
        <taxon>Chelicerata</taxon>
        <taxon>Arachnida</taxon>
        <taxon>Acari</taxon>
        <taxon>Parasitiformes</taxon>
        <taxon>Ixodida</taxon>
        <taxon>Ixodoidea</taxon>
        <taxon>Ixodidae</taxon>
        <taxon>Ixodinae</taxon>
        <taxon>Ixodes</taxon>
    </lineage>
</organism>
<dbReference type="InterPro" id="IPR002401">
    <property type="entry name" value="Cyt_P450_E_grp-I"/>
</dbReference>
<keyword evidence="5 14" id="KW-0349">Heme</keyword>
<dbReference type="InterPro" id="IPR036396">
    <property type="entry name" value="Cyt_P450_sf"/>
</dbReference>
<keyword evidence="9 15" id="KW-0560">Oxidoreductase</keyword>
<feature type="binding site" description="axial binding residue" evidence="14">
    <location>
        <position position="447"/>
    </location>
    <ligand>
        <name>heme</name>
        <dbReference type="ChEBI" id="CHEBI:30413"/>
    </ligand>
    <ligandPart>
        <name>Fe</name>
        <dbReference type="ChEBI" id="CHEBI:18248"/>
    </ligandPart>
</feature>
<keyword evidence="7" id="KW-0256">Endoplasmic reticulum</keyword>
<evidence type="ECO:0000313" key="17">
    <source>
        <dbReference type="EMBL" id="JAB69724.1"/>
    </source>
</evidence>
<evidence type="ECO:0000256" key="4">
    <source>
        <dbReference type="ARBA" id="ARBA00010617"/>
    </source>
</evidence>
<feature type="transmembrane region" description="Helical" evidence="16">
    <location>
        <begin position="6"/>
        <end position="26"/>
    </location>
</feature>
<dbReference type="GO" id="GO:0008395">
    <property type="term" value="F:steroid hydroxylase activity"/>
    <property type="evidence" value="ECO:0007669"/>
    <property type="project" value="TreeGrafter"/>
</dbReference>
<dbReference type="EMBL" id="GANP01014744">
    <property type="protein sequence ID" value="JAB69724.1"/>
    <property type="molecule type" value="mRNA"/>
</dbReference>
<evidence type="ECO:0000256" key="8">
    <source>
        <dbReference type="ARBA" id="ARBA00022848"/>
    </source>
</evidence>
<evidence type="ECO:0000256" key="14">
    <source>
        <dbReference type="PIRSR" id="PIRSR602401-1"/>
    </source>
</evidence>
<evidence type="ECO:0000256" key="10">
    <source>
        <dbReference type="ARBA" id="ARBA00023004"/>
    </source>
</evidence>
<proteinExistence type="evidence at transcript level"/>
<comment type="subcellular location">
    <subcellularLocation>
        <location evidence="3">Endoplasmic reticulum membrane</location>
        <topology evidence="3">Peripheral membrane protein</topology>
    </subcellularLocation>
    <subcellularLocation>
        <location evidence="2">Microsome membrane</location>
        <topology evidence="2">Peripheral membrane protein</topology>
    </subcellularLocation>
</comment>
<dbReference type="GO" id="GO:0016705">
    <property type="term" value="F:oxidoreductase activity, acting on paired donors, with incorporation or reduction of molecular oxygen"/>
    <property type="evidence" value="ECO:0007669"/>
    <property type="project" value="InterPro"/>
</dbReference>
<dbReference type="Gene3D" id="1.10.630.10">
    <property type="entry name" value="Cytochrome P450"/>
    <property type="match status" value="1"/>
</dbReference>
<dbReference type="InterPro" id="IPR017972">
    <property type="entry name" value="Cyt_P450_CS"/>
</dbReference>
<keyword evidence="12 16" id="KW-0472">Membrane</keyword>
<dbReference type="FunFam" id="1.10.630.10:FF:000042">
    <property type="entry name" value="Cytochrome P450"/>
    <property type="match status" value="1"/>
</dbReference>
<accession>V5GZ84</accession>
<dbReference type="SUPFAM" id="SSF48264">
    <property type="entry name" value="Cytochrome P450"/>
    <property type="match status" value="1"/>
</dbReference>
<keyword evidence="10 14" id="KW-0408">Iron</keyword>
<evidence type="ECO:0000256" key="7">
    <source>
        <dbReference type="ARBA" id="ARBA00022824"/>
    </source>
</evidence>
<evidence type="ECO:0000256" key="13">
    <source>
        <dbReference type="ARBA" id="ARBA00043906"/>
    </source>
</evidence>
<comment type="function">
    <text evidence="13">Cytochromes P450 are a group of heme-thiolate monooxygenases. They oxidize a variety of structurally unrelated compounds, including steroids, fatty acids, and xenobiotics.</text>
</comment>
<evidence type="ECO:0000256" key="16">
    <source>
        <dbReference type="SAM" id="Phobius"/>
    </source>
</evidence>
<dbReference type="PROSITE" id="PS00086">
    <property type="entry name" value="CYTOCHROME_P450"/>
    <property type="match status" value="1"/>
</dbReference>
<dbReference type="CDD" id="cd11055">
    <property type="entry name" value="CYP3A-like"/>
    <property type="match status" value="1"/>
</dbReference>
<keyword evidence="16" id="KW-1133">Transmembrane helix</keyword>
<dbReference type="GO" id="GO:0005789">
    <property type="term" value="C:endoplasmic reticulum membrane"/>
    <property type="evidence" value="ECO:0007669"/>
    <property type="project" value="UniProtKB-SubCell"/>
</dbReference>
<dbReference type="AlphaFoldDB" id="V5GZ84"/>
<keyword evidence="6 14" id="KW-0479">Metal-binding</keyword>
<evidence type="ECO:0000256" key="11">
    <source>
        <dbReference type="ARBA" id="ARBA00023033"/>
    </source>
</evidence>
<protein>
    <submittedName>
        <fullName evidence="17">Putative cytochrome</fullName>
    </submittedName>
</protein>